<keyword evidence="2" id="KW-1003">Cell membrane</keyword>
<evidence type="ECO:0000256" key="6">
    <source>
        <dbReference type="SAM" id="Phobius"/>
    </source>
</evidence>
<dbReference type="InterPro" id="IPR054321">
    <property type="entry name" value="PspC-rel_TM"/>
</dbReference>
<proteinExistence type="predicted"/>
<sequence>MNKTININLANTFFYIDEDAYLKLQRYLDAIKRSFTDSQGKSEIIADIEARIAELFTERLQHERQVITTKEVDEIITIMGQPEDYLVDEEIFEDEPKSSKSYTRKPHKQLFRDVDNKYIGGVCAGMSYYLGIDALWVRLLFILTTILSGFGILVYILFWILVPEATTTAQKIAMTGEPVNISNIEKKIKEGFDEVTEKVKSVDYDKMGASVKKNSKNIFDSILSVIMFLFRVVAKLIGIIVLVFAATVLISLLIGLFTAGTIDLWGAQPWREFVDITIDAPVWLISLLSFFAVGIPFFFLFYLGLKILLNNLNSIGNFAKFTLLGVWLLSIIGLTILGIRTASSYSFDATATDTEVLNITESDTLEIRILEAENLKNRYYRDSNFDIIIDGNEKMIYREDMAFYVKQSLNNESRIEIEKKSQGSNYKDAFNRAEAIDYSFKIENNTLFLNDYLTTDYENKFRDQEVEIVIYIPENTAVKFHNSTRYHIDGKIKNNQNYYSNDLANHSWKMDTLGVLNCLDCPIEEEETTIPTETIDSIISEQEDVIIKDIVNDSI</sequence>
<organism evidence="10 11">
    <name type="scientific">Joostella atrarenae</name>
    <dbReference type="NCBI Taxonomy" id="679257"/>
    <lineage>
        <taxon>Bacteria</taxon>
        <taxon>Pseudomonadati</taxon>
        <taxon>Bacteroidota</taxon>
        <taxon>Flavobacteriia</taxon>
        <taxon>Flavobacteriales</taxon>
        <taxon>Flavobacteriaceae</taxon>
        <taxon>Joostella</taxon>
    </lineage>
</organism>
<evidence type="ECO:0000313" key="10">
    <source>
        <dbReference type="EMBL" id="MCF8714597.1"/>
    </source>
</evidence>
<comment type="caution">
    <text evidence="10">The sequence shown here is derived from an EMBL/GenBank/DDBJ whole genome shotgun (WGS) entry which is preliminary data.</text>
</comment>
<feature type="domain" description="PspC-related transmembrane region" evidence="8">
    <location>
        <begin position="205"/>
        <end position="345"/>
    </location>
</feature>
<dbReference type="Proteomes" id="UP000829517">
    <property type="component" value="Unassembled WGS sequence"/>
</dbReference>
<comment type="subcellular location">
    <subcellularLocation>
        <location evidence="1">Cell membrane</location>
        <topology evidence="1">Single-pass membrane protein</topology>
    </subcellularLocation>
</comment>
<feature type="transmembrane region" description="Helical" evidence="6">
    <location>
        <begin position="282"/>
        <end position="305"/>
    </location>
</feature>
<dbReference type="PANTHER" id="PTHR33885:SF3">
    <property type="entry name" value="PHAGE SHOCK PROTEIN C"/>
    <property type="match status" value="1"/>
</dbReference>
<feature type="transmembrane region" description="Helical" evidence="6">
    <location>
        <begin position="317"/>
        <end position="339"/>
    </location>
</feature>
<evidence type="ECO:0000256" key="1">
    <source>
        <dbReference type="ARBA" id="ARBA00004162"/>
    </source>
</evidence>
<dbReference type="InterPro" id="IPR052027">
    <property type="entry name" value="PspC"/>
</dbReference>
<evidence type="ECO:0000259" key="7">
    <source>
        <dbReference type="Pfam" id="PF04024"/>
    </source>
</evidence>
<evidence type="ECO:0000256" key="2">
    <source>
        <dbReference type="ARBA" id="ARBA00022475"/>
    </source>
</evidence>
<feature type="transmembrane region" description="Helical" evidence="6">
    <location>
        <begin position="135"/>
        <end position="161"/>
    </location>
</feature>
<evidence type="ECO:0000256" key="3">
    <source>
        <dbReference type="ARBA" id="ARBA00022692"/>
    </source>
</evidence>
<keyword evidence="3 6" id="KW-0812">Transmembrane</keyword>
<dbReference type="InterPro" id="IPR007168">
    <property type="entry name" value="Phageshock_PspC_N"/>
</dbReference>
<dbReference type="Pfam" id="PF22571">
    <property type="entry name" value="LiaI-LiaF-TM_PspC"/>
    <property type="match status" value="1"/>
</dbReference>
<reference evidence="10 11" key="1">
    <citation type="submission" date="2021-01" db="EMBL/GenBank/DDBJ databases">
        <title>Genome sequencing of Joostella atrarenae M1-2 (= KCTC 23194).</title>
        <authorList>
            <person name="Zakaria M.R."/>
            <person name="Lam M.Q."/>
            <person name="Chong C.S."/>
        </authorList>
    </citation>
    <scope>NUCLEOTIDE SEQUENCE [LARGE SCALE GENOMIC DNA]</scope>
    <source>
        <strain evidence="10 11">M1-2</strain>
    </source>
</reference>
<dbReference type="RefSeq" id="WP_236958560.1">
    <property type="nucleotide sequence ID" value="NZ_JAETXX010000003.1"/>
</dbReference>
<evidence type="ECO:0000259" key="9">
    <source>
        <dbReference type="Pfam" id="PF22744"/>
    </source>
</evidence>
<evidence type="ECO:0000313" key="11">
    <source>
        <dbReference type="Proteomes" id="UP000829517"/>
    </source>
</evidence>
<feature type="transmembrane region" description="Helical" evidence="6">
    <location>
        <begin position="241"/>
        <end position="262"/>
    </location>
</feature>
<keyword evidence="11" id="KW-1185">Reference proteome</keyword>
<keyword evidence="4 6" id="KW-1133">Transmembrane helix</keyword>
<evidence type="ECO:0000259" key="8">
    <source>
        <dbReference type="Pfam" id="PF22571"/>
    </source>
</evidence>
<dbReference type="PANTHER" id="PTHR33885">
    <property type="entry name" value="PHAGE SHOCK PROTEIN C"/>
    <property type="match status" value="1"/>
</dbReference>
<dbReference type="InterPro" id="IPR054319">
    <property type="entry name" value="PspC-rel_ToastRack"/>
</dbReference>
<keyword evidence="5 6" id="KW-0472">Membrane</keyword>
<accession>A0ABS9J2C7</accession>
<dbReference type="Pfam" id="PF22744">
    <property type="entry name" value="Toast-rack_PspC-Cterm"/>
    <property type="match status" value="1"/>
</dbReference>
<feature type="domain" description="PspC-related ToastRack" evidence="9">
    <location>
        <begin position="391"/>
        <end position="522"/>
    </location>
</feature>
<dbReference type="EMBL" id="JAETXX010000003">
    <property type="protein sequence ID" value="MCF8714597.1"/>
    <property type="molecule type" value="Genomic_DNA"/>
</dbReference>
<name>A0ABS9J2C7_9FLAO</name>
<evidence type="ECO:0000256" key="4">
    <source>
        <dbReference type="ARBA" id="ARBA00022989"/>
    </source>
</evidence>
<dbReference type="Pfam" id="PF04024">
    <property type="entry name" value="PspC"/>
    <property type="match status" value="1"/>
</dbReference>
<gene>
    <name evidence="10" type="ORF">JM658_07100</name>
</gene>
<feature type="domain" description="Phage shock protein PspC N-terminal" evidence="7">
    <location>
        <begin position="108"/>
        <end position="165"/>
    </location>
</feature>
<evidence type="ECO:0000256" key="5">
    <source>
        <dbReference type="ARBA" id="ARBA00023136"/>
    </source>
</evidence>
<protein>
    <submittedName>
        <fullName evidence="10">PspC domain-containing protein</fullName>
    </submittedName>
</protein>